<dbReference type="InterPro" id="IPR003661">
    <property type="entry name" value="HisK_dim/P_dom"/>
</dbReference>
<dbReference type="InParanoid" id="A0A7X0JPT6"/>
<dbReference type="InterPro" id="IPR036890">
    <property type="entry name" value="HATPase_C_sf"/>
</dbReference>
<dbReference type="SUPFAM" id="SSF47384">
    <property type="entry name" value="Homodimeric domain of signal transducing histidine kinase"/>
    <property type="match status" value="1"/>
</dbReference>
<evidence type="ECO:0000256" key="1">
    <source>
        <dbReference type="ARBA" id="ARBA00000085"/>
    </source>
</evidence>
<keyword evidence="17" id="KW-1185">Reference proteome</keyword>
<keyword evidence="13 14" id="KW-0472">Membrane</keyword>
<dbReference type="GO" id="GO:0005524">
    <property type="term" value="F:ATP binding"/>
    <property type="evidence" value="ECO:0007669"/>
    <property type="project" value="UniProtKB-KW"/>
</dbReference>
<dbReference type="Proteomes" id="UP000528457">
    <property type="component" value="Unassembled WGS sequence"/>
</dbReference>
<name>A0A7X0JPT6_9GAMM</name>
<keyword evidence="4" id="KW-1003">Cell membrane</keyword>
<keyword evidence="6" id="KW-0808">Transferase</keyword>
<evidence type="ECO:0000256" key="10">
    <source>
        <dbReference type="ARBA" id="ARBA00022840"/>
    </source>
</evidence>
<dbReference type="Gene3D" id="6.10.340.10">
    <property type="match status" value="1"/>
</dbReference>
<keyword evidence="12" id="KW-0902">Two-component regulatory system</keyword>
<dbReference type="GO" id="GO:0000155">
    <property type="term" value="F:phosphorelay sensor kinase activity"/>
    <property type="evidence" value="ECO:0007669"/>
    <property type="project" value="InterPro"/>
</dbReference>
<dbReference type="AlphaFoldDB" id="A0A7X0JPT6"/>
<feature type="transmembrane region" description="Helical" evidence="14">
    <location>
        <begin position="12"/>
        <end position="31"/>
    </location>
</feature>
<keyword evidence="8" id="KW-0547">Nucleotide-binding</keyword>
<comment type="caution">
    <text evidence="16">The sequence shown here is derived from an EMBL/GenBank/DDBJ whole genome shotgun (WGS) entry which is preliminary data.</text>
</comment>
<dbReference type="EMBL" id="JACHHT010000001">
    <property type="protein sequence ID" value="MBB6520077.1"/>
    <property type="molecule type" value="Genomic_DNA"/>
</dbReference>
<dbReference type="Pfam" id="PF00512">
    <property type="entry name" value="HisKA"/>
    <property type="match status" value="1"/>
</dbReference>
<dbReference type="Gene3D" id="3.30.565.10">
    <property type="entry name" value="Histidine kinase-like ATPase, C-terminal domain"/>
    <property type="match status" value="1"/>
</dbReference>
<evidence type="ECO:0000256" key="4">
    <source>
        <dbReference type="ARBA" id="ARBA00022475"/>
    </source>
</evidence>
<dbReference type="PANTHER" id="PTHR45528:SF1">
    <property type="entry name" value="SENSOR HISTIDINE KINASE CPXA"/>
    <property type="match status" value="1"/>
</dbReference>
<feature type="domain" description="Histidine kinase" evidence="15">
    <location>
        <begin position="213"/>
        <end position="406"/>
    </location>
</feature>
<keyword evidence="9 16" id="KW-0418">Kinase</keyword>
<dbReference type="PROSITE" id="PS50109">
    <property type="entry name" value="HIS_KIN"/>
    <property type="match status" value="1"/>
</dbReference>
<keyword evidence="7 14" id="KW-0812">Transmembrane</keyword>
<evidence type="ECO:0000256" key="3">
    <source>
        <dbReference type="ARBA" id="ARBA00012438"/>
    </source>
</evidence>
<keyword evidence="11 14" id="KW-1133">Transmembrane helix</keyword>
<evidence type="ECO:0000256" key="8">
    <source>
        <dbReference type="ARBA" id="ARBA00022741"/>
    </source>
</evidence>
<dbReference type="EC" id="2.7.13.3" evidence="3"/>
<evidence type="ECO:0000256" key="6">
    <source>
        <dbReference type="ARBA" id="ARBA00022679"/>
    </source>
</evidence>
<keyword evidence="10" id="KW-0067">ATP-binding</keyword>
<organism evidence="16 17">
    <name type="scientific">Pseudoteredinibacter isoporae</name>
    <dbReference type="NCBI Taxonomy" id="570281"/>
    <lineage>
        <taxon>Bacteria</taxon>
        <taxon>Pseudomonadati</taxon>
        <taxon>Pseudomonadota</taxon>
        <taxon>Gammaproteobacteria</taxon>
        <taxon>Cellvibrionales</taxon>
        <taxon>Cellvibrionaceae</taxon>
        <taxon>Pseudoteredinibacter</taxon>
    </lineage>
</organism>
<dbReference type="PANTHER" id="PTHR45528">
    <property type="entry name" value="SENSOR HISTIDINE KINASE CPXA"/>
    <property type="match status" value="1"/>
</dbReference>
<proteinExistence type="predicted"/>
<dbReference type="SMART" id="SM00388">
    <property type="entry name" value="HisKA"/>
    <property type="match status" value="1"/>
</dbReference>
<evidence type="ECO:0000259" key="15">
    <source>
        <dbReference type="PROSITE" id="PS50109"/>
    </source>
</evidence>
<dbReference type="InterPro" id="IPR050398">
    <property type="entry name" value="HssS/ArlS-like"/>
</dbReference>
<gene>
    <name evidence="16" type="ORF">HNR48_000355</name>
</gene>
<comment type="subcellular location">
    <subcellularLocation>
        <location evidence="2">Cell membrane</location>
        <topology evidence="2">Multi-pass membrane protein</topology>
    </subcellularLocation>
</comment>
<dbReference type="InterPro" id="IPR005467">
    <property type="entry name" value="His_kinase_dom"/>
</dbReference>
<evidence type="ECO:0000256" key="11">
    <source>
        <dbReference type="ARBA" id="ARBA00022989"/>
    </source>
</evidence>
<evidence type="ECO:0000313" key="17">
    <source>
        <dbReference type="Proteomes" id="UP000528457"/>
    </source>
</evidence>
<protein>
    <recommendedName>
        <fullName evidence="3">histidine kinase</fullName>
        <ecNumber evidence="3">2.7.13.3</ecNumber>
    </recommendedName>
</protein>
<evidence type="ECO:0000256" key="7">
    <source>
        <dbReference type="ARBA" id="ARBA00022692"/>
    </source>
</evidence>
<dbReference type="RefSeq" id="WP_166852319.1">
    <property type="nucleotide sequence ID" value="NZ_JAAONY010000001.1"/>
</dbReference>
<evidence type="ECO:0000256" key="2">
    <source>
        <dbReference type="ARBA" id="ARBA00004651"/>
    </source>
</evidence>
<keyword evidence="5" id="KW-0597">Phosphoprotein</keyword>
<dbReference type="GO" id="GO:0005886">
    <property type="term" value="C:plasma membrane"/>
    <property type="evidence" value="ECO:0007669"/>
    <property type="project" value="UniProtKB-SubCell"/>
</dbReference>
<evidence type="ECO:0000256" key="13">
    <source>
        <dbReference type="ARBA" id="ARBA00023136"/>
    </source>
</evidence>
<evidence type="ECO:0000256" key="12">
    <source>
        <dbReference type="ARBA" id="ARBA00023012"/>
    </source>
</evidence>
<comment type="catalytic activity">
    <reaction evidence="1">
        <text>ATP + protein L-histidine = ADP + protein N-phospho-L-histidine.</text>
        <dbReference type="EC" id="2.7.13.3"/>
    </reaction>
</comment>
<feature type="transmembrane region" description="Helical" evidence="14">
    <location>
        <begin position="133"/>
        <end position="153"/>
    </location>
</feature>
<evidence type="ECO:0000256" key="14">
    <source>
        <dbReference type="SAM" id="Phobius"/>
    </source>
</evidence>
<accession>A0A7X0JPT6</accession>
<evidence type="ECO:0000256" key="9">
    <source>
        <dbReference type="ARBA" id="ARBA00022777"/>
    </source>
</evidence>
<dbReference type="InterPro" id="IPR036097">
    <property type="entry name" value="HisK_dim/P_sf"/>
</dbReference>
<dbReference type="CDD" id="cd00082">
    <property type="entry name" value="HisKA"/>
    <property type="match status" value="1"/>
</dbReference>
<evidence type="ECO:0000256" key="5">
    <source>
        <dbReference type="ARBA" id="ARBA00022553"/>
    </source>
</evidence>
<evidence type="ECO:0000313" key="16">
    <source>
        <dbReference type="EMBL" id="MBB6520077.1"/>
    </source>
</evidence>
<dbReference type="SUPFAM" id="SSF55874">
    <property type="entry name" value="ATPase domain of HSP90 chaperone/DNA topoisomerase II/histidine kinase"/>
    <property type="match status" value="1"/>
</dbReference>
<dbReference type="Gene3D" id="1.10.287.130">
    <property type="match status" value="1"/>
</dbReference>
<sequence>MLYPINSYFWRVLANLLPFSFFVVLLYSLLIEYSIYGTEDHIAHSYLKHELNIALQNDASELPSTSYFKSYREGENEIPVEYQSFENGIHELPDRSTHVAVSNETSDGKRIYIVLDEDELGSLQKLDGPLHSTLFAIGCVVLFASFFIATFLARSLAKPIMDLAEDASVNWQPGYKLHGQDRGDELGVLSRALAHLLQQQAQQLDREKSFTRHASHEMRTPAAIIRNSVSVLQLKSLDEDKIDRNLRRISNAGSDIESIVDTFLALGRAHDRPASMEHWKSCNLKQILQRCIERQSALIEQKAMDVDLQLDNSANILAHKAMITVALQNLLRNAVNHGSGQIRIEGNIEYIQVSNPIAEQNSQDGYGYGQEIISRICEYHDWQATFSEVEQQYIARIDFSAFASHA</sequence>
<reference evidence="16 17" key="1">
    <citation type="submission" date="2020-08" db="EMBL/GenBank/DDBJ databases">
        <title>Genomic Encyclopedia of Type Strains, Phase IV (KMG-IV): sequencing the most valuable type-strain genomes for metagenomic binning, comparative biology and taxonomic classification.</title>
        <authorList>
            <person name="Goeker M."/>
        </authorList>
    </citation>
    <scope>NUCLEOTIDE SEQUENCE [LARGE SCALE GENOMIC DNA]</scope>
    <source>
        <strain evidence="16 17">DSM 22368</strain>
    </source>
</reference>